<sequence length="348" mass="37622">MTERHPLAALVRIYLRHEPEAHYHWRFGILVSALVAAPLVAGELAGSRPGGVTGALAAWFIALAIPPTTAAQRLLFLGRRLLILTATSALGVLAGHHLLWTSLAIVVLALMIPVPGMTITPLITFLMGTNAPHSLTATAYIAAFFLGGLAAVIAMLLPVAASPVAPPFAGLRIKEPWRRLVDHIRRRSPELRYAAQAAVCVCAGHLILNALHWPFATWVLVGILTTLRPSWSATEARMVKRSIGMVGGSVLTALLLLLSAHTTYWITIAFVAVLGGLARPLRQYNYGYWPILGTPVLLLLVSLEEPLAVADSAWRLGNNLLGAAITLLAVTFLWPHHTQRRPVRPHRA</sequence>
<feature type="transmembrane region" description="Helical" evidence="5">
    <location>
        <begin position="242"/>
        <end position="258"/>
    </location>
</feature>
<feature type="transmembrane region" description="Helical" evidence="5">
    <location>
        <begin position="193"/>
        <end position="221"/>
    </location>
</feature>
<keyword evidence="8" id="KW-1185">Reference proteome</keyword>
<feature type="transmembrane region" description="Helical" evidence="5">
    <location>
        <begin position="105"/>
        <end position="127"/>
    </location>
</feature>
<proteinExistence type="predicted"/>
<evidence type="ECO:0000313" key="7">
    <source>
        <dbReference type="EMBL" id="MFC5719418.1"/>
    </source>
</evidence>
<reference evidence="8" key="1">
    <citation type="journal article" date="2019" name="Int. J. Syst. Evol. Microbiol.">
        <title>The Global Catalogue of Microorganisms (GCM) 10K type strain sequencing project: providing services to taxonomists for standard genome sequencing and annotation.</title>
        <authorList>
            <consortium name="The Broad Institute Genomics Platform"/>
            <consortium name="The Broad Institute Genome Sequencing Center for Infectious Disease"/>
            <person name="Wu L."/>
            <person name="Ma J."/>
        </authorList>
    </citation>
    <scope>NUCLEOTIDE SEQUENCE [LARGE SCALE GENOMIC DNA]</scope>
    <source>
        <strain evidence="8">CGMCC 4.7304</strain>
    </source>
</reference>
<feature type="transmembrane region" description="Helical" evidence="5">
    <location>
        <begin position="81"/>
        <end position="99"/>
    </location>
</feature>
<feature type="domain" description="Integral membrane bound transporter" evidence="6">
    <location>
        <begin position="206"/>
        <end position="328"/>
    </location>
</feature>
<evidence type="ECO:0000256" key="2">
    <source>
        <dbReference type="ARBA" id="ARBA00022692"/>
    </source>
</evidence>
<evidence type="ECO:0000256" key="5">
    <source>
        <dbReference type="SAM" id="Phobius"/>
    </source>
</evidence>
<dbReference type="RefSeq" id="WP_390314501.1">
    <property type="nucleotide sequence ID" value="NZ_JBHSPB010000002.1"/>
</dbReference>
<evidence type="ECO:0000256" key="4">
    <source>
        <dbReference type="ARBA" id="ARBA00023136"/>
    </source>
</evidence>
<comment type="subcellular location">
    <subcellularLocation>
        <location evidence="1">Membrane</location>
        <topology evidence="1">Multi-pass membrane protein</topology>
    </subcellularLocation>
</comment>
<keyword evidence="3 5" id="KW-1133">Transmembrane helix</keyword>
<comment type="caution">
    <text evidence="7">The sequence shown here is derived from an EMBL/GenBank/DDBJ whole genome shotgun (WGS) entry which is preliminary data.</text>
</comment>
<keyword evidence="4 5" id="KW-0472">Membrane</keyword>
<dbReference type="InterPro" id="IPR049453">
    <property type="entry name" value="Memb_transporter_dom"/>
</dbReference>
<gene>
    <name evidence="7" type="ORF">ACFP1Z_04355</name>
</gene>
<dbReference type="Proteomes" id="UP001596083">
    <property type="component" value="Unassembled WGS sequence"/>
</dbReference>
<dbReference type="EMBL" id="JBHSPB010000002">
    <property type="protein sequence ID" value="MFC5719418.1"/>
    <property type="molecule type" value="Genomic_DNA"/>
</dbReference>
<dbReference type="Pfam" id="PF13515">
    <property type="entry name" value="FUSC_2"/>
    <property type="match status" value="1"/>
</dbReference>
<accession>A0ABW0YX86</accession>
<feature type="transmembrane region" description="Helical" evidence="5">
    <location>
        <begin position="51"/>
        <end position="69"/>
    </location>
</feature>
<evidence type="ECO:0000259" key="6">
    <source>
        <dbReference type="Pfam" id="PF13515"/>
    </source>
</evidence>
<evidence type="ECO:0000313" key="8">
    <source>
        <dbReference type="Proteomes" id="UP001596083"/>
    </source>
</evidence>
<evidence type="ECO:0000256" key="1">
    <source>
        <dbReference type="ARBA" id="ARBA00004141"/>
    </source>
</evidence>
<name>A0ABW0YX86_9ACTN</name>
<feature type="transmembrane region" description="Helical" evidence="5">
    <location>
        <begin position="316"/>
        <end position="334"/>
    </location>
</feature>
<feature type="transmembrane region" description="Helical" evidence="5">
    <location>
        <begin position="139"/>
        <end position="161"/>
    </location>
</feature>
<feature type="transmembrane region" description="Helical" evidence="5">
    <location>
        <begin position="288"/>
        <end position="310"/>
    </location>
</feature>
<evidence type="ECO:0000256" key="3">
    <source>
        <dbReference type="ARBA" id="ARBA00022989"/>
    </source>
</evidence>
<organism evidence="7 8">
    <name type="scientific">Streptomyces gamaensis</name>
    <dbReference type="NCBI Taxonomy" id="1763542"/>
    <lineage>
        <taxon>Bacteria</taxon>
        <taxon>Bacillati</taxon>
        <taxon>Actinomycetota</taxon>
        <taxon>Actinomycetes</taxon>
        <taxon>Kitasatosporales</taxon>
        <taxon>Streptomycetaceae</taxon>
        <taxon>Streptomyces</taxon>
    </lineage>
</organism>
<feature type="transmembrane region" description="Helical" evidence="5">
    <location>
        <begin position="25"/>
        <end position="45"/>
    </location>
</feature>
<protein>
    <submittedName>
        <fullName evidence="7">FUSC family protein</fullName>
    </submittedName>
</protein>
<keyword evidence="2 5" id="KW-0812">Transmembrane</keyword>